<proteinExistence type="predicted"/>
<organism evidence="1 2">
    <name type="scientific">Flavobacterium sediminilitoris</name>
    <dbReference type="NCBI Taxonomy" id="2024526"/>
    <lineage>
        <taxon>Bacteria</taxon>
        <taxon>Pseudomonadati</taxon>
        <taxon>Bacteroidota</taxon>
        <taxon>Flavobacteriia</taxon>
        <taxon>Flavobacteriales</taxon>
        <taxon>Flavobacteriaceae</taxon>
        <taxon>Flavobacterium</taxon>
    </lineage>
</organism>
<reference evidence="1" key="2">
    <citation type="submission" date="2022-04" db="EMBL/GenBank/DDBJ databases">
        <title>Complete Genome Sequence of Flavobacterium sediminilitoris YSM-43, Isolated from a Tidal Sediment.</title>
        <authorList>
            <person name="Lee P.A."/>
        </authorList>
    </citation>
    <scope>NUCLEOTIDE SEQUENCE</scope>
    <source>
        <strain evidence="1">YSM-43</strain>
    </source>
</reference>
<accession>A0ABY4HPB2</accession>
<dbReference type="RefSeq" id="WP_246917490.1">
    <property type="nucleotide sequence ID" value="NZ_CP090145.1"/>
</dbReference>
<dbReference type="EMBL" id="CP090145">
    <property type="protein sequence ID" value="UOX34510.1"/>
    <property type="molecule type" value="Genomic_DNA"/>
</dbReference>
<evidence type="ECO:0000313" key="2">
    <source>
        <dbReference type="Proteomes" id="UP000830454"/>
    </source>
</evidence>
<reference evidence="1" key="1">
    <citation type="submission" date="2021-12" db="EMBL/GenBank/DDBJ databases">
        <authorList>
            <person name="Cha I.-T."/>
            <person name="Lee K.-E."/>
            <person name="Park S.-J."/>
        </authorList>
    </citation>
    <scope>NUCLEOTIDE SEQUENCE</scope>
    <source>
        <strain evidence="1">YSM-43</strain>
    </source>
</reference>
<protein>
    <recommendedName>
        <fullName evidence="3">Bacteriocin-like protein</fullName>
    </recommendedName>
</protein>
<dbReference type="Proteomes" id="UP000830454">
    <property type="component" value="Chromosome"/>
</dbReference>
<sequence>MKKSILNLVGAQQLTKKEQRTINGGKRVCVLSLPNYGCGSNECCSGGICYRIGTLGHLCEIYPV</sequence>
<gene>
    <name evidence="1" type="ORF">LXD69_03120</name>
</gene>
<evidence type="ECO:0008006" key="3">
    <source>
        <dbReference type="Google" id="ProtNLM"/>
    </source>
</evidence>
<evidence type="ECO:0000313" key="1">
    <source>
        <dbReference type="EMBL" id="UOX34510.1"/>
    </source>
</evidence>
<keyword evidence="2" id="KW-1185">Reference proteome</keyword>
<name>A0ABY4HPB2_9FLAO</name>